<dbReference type="GO" id="GO:0006633">
    <property type="term" value="P:fatty acid biosynthetic process"/>
    <property type="evidence" value="ECO:0007669"/>
    <property type="project" value="TreeGrafter"/>
</dbReference>
<keyword evidence="2" id="KW-0597">Phosphoprotein</keyword>
<evidence type="ECO:0000256" key="2">
    <source>
        <dbReference type="ARBA" id="ARBA00022553"/>
    </source>
</evidence>
<evidence type="ECO:0000256" key="1">
    <source>
        <dbReference type="ARBA" id="ARBA00022450"/>
    </source>
</evidence>
<dbReference type="Gene3D" id="3.40.47.10">
    <property type="match status" value="1"/>
</dbReference>
<dbReference type="PROSITE" id="PS52004">
    <property type="entry name" value="KS3_2"/>
    <property type="match status" value="1"/>
</dbReference>
<dbReference type="Proteomes" id="UP001178507">
    <property type="component" value="Unassembled WGS sequence"/>
</dbReference>
<name>A0AA36JLX0_9DINO</name>
<feature type="domain" description="Ketosynthase family 3 (KS3)" evidence="3">
    <location>
        <begin position="1"/>
        <end position="159"/>
    </location>
</feature>
<evidence type="ECO:0000259" key="3">
    <source>
        <dbReference type="PROSITE" id="PS52004"/>
    </source>
</evidence>
<evidence type="ECO:0000313" key="4">
    <source>
        <dbReference type="EMBL" id="CAJ1407476.1"/>
    </source>
</evidence>
<sequence length="586" mass="65174">MMNNNGKGASLSAPHGPAEQEVVAEAIQNASIVPADVDAVEAYGAGAFLPDAIEVGSMVRAHRNEDRKDTPLILTAVKSSIGNQVETSGIVAFMRVVSAIRFGYATPNLHLRQANPHCDLEDQAVSIATELMEYQKQSAFVGVMSRGFGGSNVYTIAWGSTRDKREQQVVISTRDSIMYWPGGGGALDHELLPARSYMIVGSWSQWREAEPMEPEGEGTYSYVAVLGETRFESFQIWLDGDSNRVLHPGHSKGYKETTVFGPDGMGHGCNWVIDGRQELLAVKIPKELGDKSLLPKALTEEEPVQDGQKFPSADYGMPGDSYRITLRITGRWRNVTWEKLPAGHPQARISDQLVQERISQFYIAGSWNDWNLQEMTPAEPGTYGTTAVLWRGGGEFQILRNRDWAQVLHPMSPKANHLEAIGGPDDKGHGLNWALQGQAGDVYRITLTRLGESGVFEYRLKWELEEEKPSQTLHARYCIVGSWDNWEAAQDMEFDGTYYKYTVTLGLRNEESFQILLDGLWERTLHPDRQNATPYVSHVLQGPSISAHGLNWTVGRDGGAFGTKYEVRLHLTKRGLPKNVDWVKLA</sequence>
<reference evidence="4" key="1">
    <citation type="submission" date="2023-08" db="EMBL/GenBank/DDBJ databases">
        <authorList>
            <person name="Chen Y."/>
            <person name="Shah S."/>
            <person name="Dougan E. K."/>
            <person name="Thang M."/>
            <person name="Chan C."/>
        </authorList>
    </citation>
    <scope>NUCLEOTIDE SEQUENCE</scope>
</reference>
<dbReference type="PANTHER" id="PTHR43775">
    <property type="entry name" value="FATTY ACID SYNTHASE"/>
    <property type="match status" value="1"/>
</dbReference>
<dbReference type="GO" id="GO:0004312">
    <property type="term" value="F:fatty acid synthase activity"/>
    <property type="evidence" value="ECO:0007669"/>
    <property type="project" value="TreeGrafter"/>
</dbReference>
<proteinExistence type="predicted"/>
<dbReference type="Pfam" id="PF02801">
    <property type="entry name" value="Ketoacyl-synt_C"/>
    <property type="match status" value="1"/>
</dbReference>
<dbReference type="InterPro" id="IPR016039">
    <property type="entry name" value="Thiolase-like"/>
</dbReference>
<dbReference type="PANTHER" id="PTHR43775:SF37">
    <property type="entry name" value="SI:DKEY-61P9.11"/>
    <property type="match status" value="1"/>
</dbReference>
<gene>
    <name evidence="4" type="ORF">EVOR1521_LOCUS29163</name>
</gene>
<protein>
    <recommendedName>
        <fullName evidence="3">Ketosynthase family 3 (KS3) domain-containing protein</fullName>
    </recommendedName>
</protein>
<dbReference type="InterPro" id="IPR020841">
    <property type="entry name" value="PKS_Beta-ketoAc_synthase_dom"/>
</dbReference>
<dbReference type="EMBL" id="CAUJNA010003673">
    <property type="protein sequence ID" value="CAJ1407476.1"/>
    <property type="molecule type" value="Genomic_DNA"/>
</dbReference>
<dbReference type="AlphaFoldDB" id="A0AA36JLX0"/>
<comment type="caution">
    <text evidence="4">The sequence shown here is derived from an EMBL/GenBank/DDBJ whole genome shotgun (WGS) entry which is preliminary data.</text>
</comment>
<dbReference type="InterPro" id="IPR014031">
    <property type="entry name" value="Ketoacyl_synth_C"/>
</dbReference>
<accession>A0AA36JLX0</accession>
<evidence type="ECO:0000313" key="5">
    <source>
        <dbReference type="Proteomes" id="UP001178507"/>
    </source>
</evidence>
<dbReference type="InterPro" id="IPR050091">
    <property type="entry name" value="PKS_NRPS_Biosynth_Enz"/>
</dbReference>
<keyword evidence="5" id="KW-1185">Reference proteome</keyword>
<keyword evidence="1" id="KW-0596">Phosphopantetheine</keyword>
<dbReference type="SUPFAM" id="SSF53901">
    <property type="entry name" value="Thiolase-like"/>
    <property type="match status" value="1"/>
</dbReference>
<organism evidence="4 5">
    <name type="scientific">Effrenium voratum</name>
    <dbReference type="NCBI Taxonomy" id="2562239"/>
    <lineage>
        <taxon>Eukaryota</taxon>
        <taxon>Sar</taxon>
        <taxon>Alveolata</taxon>
        <taxon>Dinophyceae</taxon>
        <taxon>Suessiales</taxon>
        <taxon>Symbiodiniaceae</taxon>
        <taxon>Effrenium</taxon>
    </lineage>
</organism>